<feature type="domain" description="Alpha-L-rhamnosidase C-terminal" evidence="8">
    <location>
        <begin position="785"/>
        <end position="858"/>
    </location>
</feature>
<dbReference type="PANTHER" id="PTHR33307">
    <property type="entry name" value="ALPHA-RHAMNOSIDASE (EUROFUNG)"/>
    <property type="match status" value="1"/>
</dbReference>
<feature type="domain" description="Alpha-L-rhamnosidase six-hairpin glycosidase" evidence="7">
    <location>
        <begin position="432"/>
        <end position="783"/>
    </location>
</feature>
<organism evidence="9 10">
    <name type="scientific">Microbacterium oxydans</name>
    <dbReference type="NCBI Taxonomy" id="82380"/>
    <lineage>
        <taxon>Bacteria</taxon>
        <taxon>Bacillati</taxon>
        <taxon>Actinomycetota</taxon>
        <taxon>Actinomycetes</taxon>
        <taxon>Micrococcales</taxon>
        <taxon>Microbacteriaceae</taxon>
        <taxon>Microbacterium</taxon>
    </lineage>
</organism>
<feature type="domain" description="Bacterial alpha-L-rhamnosidase N-terminal" evidence="6">
    <location>
        <begin position="145"/>
        <end position="315"/>
    </location>
</feature>
<dbReference type="InterPro" id="IPR016007">
    <property type="entry name" value="Alpha_rhamnosid"/>
</dbReference>
<name>A0A0F0KLP2_9MICO</name>
<reference evidence="9 10" key="1">
    <citation type="submission" date="2015-02" db="EMBL/GenBank/DDBJ databases">
        <title>Draft genome sequences of ten Microbacterium spp. with emphasis on heavy metal contaminated environments.</title>
        <authorList>
            <person name="Corretto E."/>
        </authorList>
    </citation>
    <scope>NUCLEOTIDE SEQUENCE [LARGE SCALE GENOMIC DNA]</scope>
    <source>
        <strain evidence="9 10">BEL163</strain>
    </source>
</reference>
<evidence type="ECO:0000259" key="6">
    <source>
        <dbReference type="Pfam" id="PF08531"/>
    </source>
</evidence>
<dbReference type="PATRIC" id="fig|82380.10.peg.2388"/>
<dbReference type="AlphaFoldDB" id="A0A0F0KLP2"/>
<dbReference type="Pfam" id="PF17390">
    <property type="entry name" value="Bac_rhamnosid_C"/>
    <property type="match status" value="1"/>
</dbReference>
<dbReference type="Gene3D" id="2.60.420.10">
    <property type="entry name" value="Maltose phosphorylase, domain 3"/>
    <property type="match status" value="1"/>
</dbReference>
<dbReference type="InterPro" id="IPR008928">
    <property type="entry name" value="6-hairpin_glycosidase_sf"/>
</dbReference>
<dbReference type="GO" id="GO:0030596">
    <property type="term" value="F:alpha-L-rhamnosidase activity"/>
    <property type="evidence" value="ECO:0007669"/>
    <property type="project" value="UniProtKB-EC"/>
</dbReference>
<dbReference type="EC" id="3.2.1.40" evidence="2"/>
<evidence type="ECO:0000259" key="7">
    <source>
        <dbReference type="Pfam" id="PF17389"/>
    </source>
</evidence>
<evidence type="ECO:0000259" key="8">
    <source>
        <dbReference type="Pfam" id="PF17390"/>
    </source>
</evidence>
<evidence type="ECO:0000256" key="3">
    <source>
        <dbReference type="ARBA" id="ARBA00022801"/>
    </source>
</evidence>
<evidence type="ECO:0000256" key="2">
    <source>
        <dbReference type="ARBA" id="ARBA00012652"/>
    </source>
</evidence>
<dbReference type="Pfam" id="PF05592">
    <property type="entry name" value="Bac_rhamnosid"/>
    <property type="match status" value="1"/>
</dbReference>
<dbReference type="RefSeq" id="WP_045264227.1">
    <property type="nucleotide sequence ID" value="NZ_JYIV01000027.1"/>
</dbReference>
<feature type="domain" description="Alpha-L-rhamnosidase concanavalin-like" evidence="5">
    <location>
        <begin position="326"/>
        <end position="416"/>
    </location>
</feature>
<keyword evidence="3" id="KW-0378">Hydrolase</keyword>
<evidence type="ECO:0000259" key="5">
    <source>
        <dbReference type="Pfam" id="PF05592"/>
    </source>
</evidence>
<dbReference type="SUPFAM" id="SSF48208">
    <property type="entry name" value="Six-hairpin glycosidases"/>
    <property type="match status" value="1"/>
</dbReference>
<comment type="caution">
    <text evidence="9">The sequence shown here is derived from an EMBL/GenBank/DDBJ whole genome shotgun (WGS) entry which is preliminary data.</text>
</comment>
<dbReference type="Pfam" id="PF08531">
    <property type="entry name" value="Bac_rhamnosid_N"/>
    <property type="match status" value="1"/>
</dbReference>
<comment type="catalytic activity">
    <reaction evidence="1">
        <text>Hydrolysis of terminal non-reducing alpha-L-rhamnose residues in alpha-L-rhamnosides.</text>
        <dbReference type="EC" id="3.2.1.40"/>
    </reaction>
</comment>
<evidence type="ECO:0000256" key="4">
    <source>
        <dbReference type="SAM" id="MobiDB-lite"/>
    </source>
</evidence>
<evidence type="ECO:0000256" key="1">
    <source>
        <dbReference type="ARBA" id="ARBA00001445"/>
    </source>
</evidence>
<dbReference type="Pfam" id="PF17389">
    <property type="entry name" value="Bac_rhamnosid6H"/>
    <property type="match status" value="1"/>
</dbReference>
<dbReference type="InterPro" id="IPR013783">
    <property type="entry name" value="Ig-like_fold"/>
</dbReference>
<proteinExistence type="predicted"/>
<dbReference type="InterPro" id="IPR012341">
    <property type="entry name" value="6hp_glycosidase-like_sf"/>
</dbReference>
<evidence type="ECO:0000313" key="10">
    <source>
        <dbReference type="Proteomes" id="UP000033725"/>
    </source>
</evidence>
<dbReference type="Gene3D" id="2.60.40.10">
    <property type="entry name" value="Immunoglobulins"/>
    <property type="match status" value="1"/>
</dbReference>
<dbReference type="Gene3D" id="2.60.120.260">
    <property type="entry name" value="Galactose-binding domain-like"/>
    <property type="match status" value="2"/>
</dbReference>
<dbReference type="InterPro" id="IPR035396">
    <property type="entry name" value="Bac_rhamnosid6H"/>
</dbReference>
<dbReference type="InterPro" id="IPR035398">
    <property type="entry name" value="Bac_rhamnosid_C"/>
</dbReference>
<dbReference type="Gene3D" id="1.50.10.10">
    <property type="match status" value="1"/>
</dbReference>
<evidence type="ECO:0000313" key="9">
    <source>
        <dbReference type="EMBL" id="KJL21359.1"/>
    </source>
</evidence>
<dbReference type="GO" id="GO:0005975">
    <property type="term" value="P:carbohydrate metabolic process"/>
    <property type="evidence" value="ECO:0007669"/>
    <property type="project" value="InterPro"/>
</dbReference>
<dbReference type="InterPro" id="IPR008902">
    <property type="entry name" value="Rhamnosid_concanavalin"/>
</dbReference>
<dbReference type="InterPro" id="IPR013737">
    <property type="entry name" value="Bac_rhamnosid_N"/>
</dbReference>
<dbReference type="PANTHER" id="PTHR33307:SF6">
    <property type="entry name" value="ALPHA-RHAMNOSIDASE (EUROFUNG)-RELATED"/>
    <property type="match status" value="1"/>
</dbReference>
<dbReference type="Proteomes" id="UP000033725">
    <property type="component" value="Unassembled WGS sequence"/>
</dbReference>
<protein>
    <recommendedName>
        <fullName evidence="2">alpha-L-rhamnosidase</fullName>
        <ecNumber evidence="2">3.2.1.40</ecNumber>
    </recommendedName>
</protein>
<feature type="compositionally biased region" description="Basic residues" evidence="4">
    <location>
        <begin position="858"/>
        <end position="868"/>
    </location>
</feature>
<gene>
    <name evidence="9" type="ORF">RN51_02375</name>
</gene>
<dbReference type="OrthoDB" id="9761045at2"/>
<dbReference type="PIRSF" id="PIRSF010631">
    <property type="entry name" value="A-rhamnsds"/>
    <property type="match status" value="1"/>
</dbReference>
<dbReference type="Pfam" id="PF25788">
    <property type="entry name" value="Ig_Rha78A_N"/>
    <property type="match status" value="1"/>
</dbReference>
<feature type="region of interest" description="Disordered" evidence="4">
    <location>
        <begin position="846"/>
        <end position="868"/>
    </location>
</feature>
<sequence>MTTVSAPRIEHHREPLGIGESSPRLSWTIADAPDDWRQRSYAVTVVRGSSEDRVEERIEVTSDEQVLVPWPFDALESRERVGVRVAVRGVDGSWSADSQETWLEAGLLRADDWSARPVGVDLDEDPESDARRATLVRRSFRVEGEIASARLYATAHGLYEAELNGVRVGTDTLSPGWTVYRERLRYYTYDVTALLVEGENALGAWLGDGWYRGRLGWRGGYRNVFGSDLSFLGQLELTYVDGRRETIATDGSWRAALSPIIRSGIYDGEDYDARHEHMGWTTAPFDDTGWFPVAVRERDPRTLVAPTGPPVRVTEEVAPIAVLTSPSGARILDFGQNLVGRVRIRVAGPRGTTVTLRTAEVLQEGEIYTRPLRSARSSDAYTLAGLQGGEEWEPRFTFHGFRYVEVSGWPGDLDADAAFGALIARVLHTDLERTGWFTCSDPLVEQLHRNVVWGMRGNFVDIPTDCPQRDERVGWTGDVQVFGPTASTLFDVSGMLSGWLRDVEADQLPDGTVPWFVPVIPSHKVWSPARAGAAWGDVATLLPWTLYERFGDTGVLATQFESARRWVDKIDSLAGPDRLWDEGFQLGDWLDPAAPPQDPGAGRTDRYLVATAYFARSARAVADMAGVLGLPAEAARYATLAAEVAAAFRTAYVRADGTMTSDAQTAYALAIVFGLLDDDMQRAAAGARLAELVREAGNRIATGFVGTPLVCDALTITGHADTAYDLLLEQGCPSWLYQVVQGATTVWERWDAMLPDGTVNPGTMTSFNHYALGAVADWLHRSVAGIAPAEPGYRRIRFAPRPGGGLAHAAATQHTPYGEASISWRIDEDRLHVDVVVPVGATAELDLPGAPAEDLGHGRHTRTVRLHP</sequence>
<dbReference type="EMBL" id="JYIV01000027">
    <property type="protein sequence ID" value="KJL21359.1"/>
    <property type="molecule type" value="Genomic_DNA"/>
</dbReference>
<accession>A0A0F0KLP2</accession>